<feature type="non-terminal residue" evidence="2">
    <location>
        <position position="2181"/>
    </location>
</feature>
<protein>
    <recommendedName>
        <fullName evidence="4">Gliding motility-associated C-terminal domain-containing protein</fullName>
    </recommendedName>
</protein>
<comment type="caution">
    <text evidence="2">The sequence shown here is derived from an EMBL/GenBank/DDBJ whole genome shotgun (WGS) entry which is preliminary data.</text>
</comment>
<organism evidence="2 3">
    <name type="scientific">Pedobacter fastidiosus</name>
    <dbReference type="NCBI Taxonomy" id="2765361"/>
    <lineage>
        <taxon>Bacteria</taxon>
        <taxon>Pseudomonadati</taxon>
        <taxon>Bacteroidota</taxon>
        <taxon>Sphingobacteriia</taxon>
        <taxon>Sphingobacteriales</taxon>
        <taxon>Sphingobacteriaceae</taxon>
        <taxon>Pedobacter</taxon>
    </lineage>
</organism>
<name>A0ABR7KZJ9_9SPHI</name>
<feature type="chain" id="PRO_5046266381" description="Gliding motility-associated C-terminal domain-containing protein" evidence="1">
    <location>
        <begin position="27"/>
        <end position="2181"/>
    </location>
</feature>
<evidence type="ECO:0008006" key="4">
    <source>
        <dbReference type="Google" id="ProtNLM"/>
    </source>
</evidence>
<reference evidence="2 3" key="1">
    <citation type="submission" date="2020-08" db="EMBL/GenBank/DDBJ databases">
        <authorList>
            <person name="Sun Q."/>
            <person name="Inoue M."/>
        </authorList>
    </citation>
    <scope>NUCLEOTIDE SEQUENCE [LARGE SCALE GENOMIC DNA]</scope>
    <source>
        <strain evidence="2 3">CCM 8938</strain>
    </source>
</reference>
<evidence type="ECO:0000313" key="3">
    <source>
        <dbReference type="Proteomes" id="UP000652755"/>
    </source>
</evidence>
<accession>A0ABR7KZJ9</accession>
<proteinExistence type="predicted"/>
<evidence type="ECO:0000313" key="2">
    <source>
        <dbReference type="EMBL" id="MBC6113197.1"/>
    </source>
</evidence>
<keyword evidence="1" id="KW-0732">Signal</keyword>
<evidence type="ECO:0000256" key="1">
    <source>
        <dbReference type="SAM" id="SignalP"/>
    </source>
</evidence>
<keyword evidence="3" id="KW-1185">Reference proteome</keyword>
<feature type="signal peptide" evidence="1">
    <location>
        <begin position="1"/>
        <end position="26"/>
    </location>
</feature>
<sequence>MKTRFTYLLFLLTFSTLIGIGNLAVAQSVSGTATTTGCSSGGTITTTQTGLGATPQYQLLLAGTVVAPVAGDATQFTNSTVFTSLVSGSYTLKGRASAASTVYTSSAITVANGYTAMNVVTPTATTPCATGTVALKATVTGGKANYIYSIKNTGTNTVMETSAATNALTYTFAALPVGNYLVTVTDNCSNAVTGATSITQSGVLISGIQPSGLVLSRATNGSCSAKIQFNSFYGLGYDSSGTRPASASDKANFTWRLEFNGLSYGQDTNADGNPDLGGADFPGTTQSTPLPGGITDRATALAGNPKYILKDKCGNSVTYVPTTTGIDFRGINCGGVGQLVIQNTFLGGNLACYPINFTFTNTTNPADVILYSMTSGNAQVPNSFVLGSTYTISYVDASGATSGLTSLSSVSFSPTSNNYRVGTINKSTTVYDSFGMGITVLNGTIGQVISTTITASTVPSTVGLTSSSTLALNGVNNLSFTPTPYPSNTLPAGTYTVQLSGPCGVVNQTFTAIGYKGVLSSLTTTPVCGGFNVTANTTSVEDASFYEVYIVSGPSNVGAVRNLASLITSLPFNGLAYGTYVFGIRPKSGGVFNTQTVTYSAANAITVDKANTGGTVCSSGATNGVLTITAASNSPAPGDVLQYALSTDGGSTYGTYQSGNTFSGLTNTTYFFKVKDACGNEITSSAQISVAAAPTATANGLPSTAPVCKTAGGTMALNVDAVGTGVTYTWSGPGISSTVGDPAYKGLKNPVISLDGLTAGAQSYSVSVLNPSCSATATVSSLSVNINALPTATIAYPAVICQSDAAKSVTMTGQTGGTYSALPAGLTIDATTGAVTPGTSTAGTYTVTYTFTNGTCPNTATAPVTINALPTATIAYPATPYYATGTVAVVQTGQGSGTYTALPAGLSINASTGLVDLGASTVGTYTVTYTFSNGTCSNTTTAPIKILSPSVTGTPATSGCKSGGSITAVPTGLGATPQYQLLKGGVVLAPVAGDATQYTNTALFTGLLSGTDYVIKAKSTPTATVYSSANITVANGYTDMAVATPTKVLTCVGATTTLTTTVTGGKSNYIYSIALQSSPGTAIETSASTSATSYTFGSSTPLPVGTYLVSVTDACGITVTGATSISNPTVGLADLKMGTNYVVYQGGAGSCSANINLIRESGFVYTSNGISISAADAALFTWKLKFQGNLYGADNTGDGKMDIGGAGLSPLASTTTMPAIANRANILADYANMKIVLSDACGNTKEFNIVDYNVTNSSLAPGICGGTATIKTFIGAGLSCLPIDFVFTNTSNPANVVSVRQNNNVDILSGGFIPGATYTYTYVDASGYTSGLYRGTNSISFPATQTFSAAQWYFGTDKNLNVLGYGVVRLTLAPSSPTDNLTWTVTASDNPLVPVGYTNSAILNTLQNGAQGQPTLPRVNTTDPLFYWPKGNYTIAVTSGCGSTNTNLVVRGYAASLTGNTLTPICGGFNYVLNGIFDDATAYQVKIAAGSASNVGATRDLASTTASLPFNGLTNGNYTFEVYIKGGTTVVLTQTVTLSSANVLSVDKSNTGGYVCTAGASNGTLTIAASTLAPAPNNTLTYALGTSTGAPYGAFQSPNTFTGLSAGTYFFQVKDGCGNVITSSAQIGVAAAPSISIDGGSNPATTCNTGSGTMQLDVDVLGASSYLWTGPGITALNKNLKNPVINKNTLVVGANNYTCQIVLGAPCNTTTTATAVINVNGLPSVVTVAPSAPCFPGTVDLTAAAVTAGSTSGLTYSYYTDAAGTNVLTSPSAIATSGIYYIKGSNGTCSDIKPVTVTINPLPVAGISYASGPYCKRGTATVAQTGQAGGTYTSDAGLAINAATGTVDLLNSTVGTHTVTYSFTNGTCASTTANTITINANKLPTALADINAVCSATPVAPTLSDPCAGGLTATTATAFPITTAGTTVVTWTFNYGNGYTQTVNQNVIITLPATPTISPASSTTFCLGGSVDLSATSATAYRWSKNGTVIIGATSQIYTATTSGSYTVETGNGTCYSAASAPITVTVNPLPNAPTVATTQPVCGTPTGSISITVVTGETYSVDGGTYSATLTYAGLAPGAHTVLAQSAGGCLSTATNITINPAKATASTPVFAVAQPVCGTPTGSISITAVTGEKYSVDGGAFTAATTYASLTPGAHTVTSQSVDGCSSAATPFTISPAKA</sequence>
<dbReference type="EMBL" id="JACRYL010000043">
    <property type="protein sequence ID" value="MBC6113197.1"/>
    <property type="molecule type" value="Genomic_DNA"/>
</dbReference>
<gene>
    <name evidence="2" type="ORF">H7U22_22525</name>
</gene>
<dbReference type="Proteomes" id="UP000652755">
    <property type="component" value="Unassembled WGS sequence"/>
</dbReference>